<keyword evidence="4" id="KW-0963">Cytoplasm</keyword>
<dbReference type="SUPFAM" id="SSF54211">
    <property type="entry name" value="Ribosomal protein S5 domain 2-like"/>
    <property type="match status" value="1"/>
</dbReference>
<dbReference type="Proteomes" id="UP001586593">
    <property type="component" value="Unassembled WGS sequence"/>
</dbReference>
<comment type="caution">
    <text evidence="12">The sequence shown here is derived from an EMBL/GenBank/DDBJ whole genome shotgun (WGS) entry which is preliminary data.</text>
</comment>
<proteinExistence type="inferred from homology"/>
<keyword evidence="6" id="KW-0271">Exosome</keyword>
<evidence type="ECO:0000256" key="5">
    <source>
        <dbReference type="ARBA" id="ARBA00022552"/>
    </source>
</evidence>
<dbReference type="InterPro" id="IPR020568">
    <property type="entry name" value="Ribosomal_Su5_D2-typ_SF"/>
</dbReference>
<dbReference type="PANTHER" id="PTHR11097:SF9">
    <property type="entry name" value="EXOSOME COMPLEX COMPONENT RRP43"/>
    <property type="match status" value="1"/>
</dbReference>
<feature type="region of interest" description="Disordered" evidence="10">
    <location>
        <begin position="189"/>
        <end position="210"/>
    </location>
</feature>
<dbReference type="Gene3D" id="3.30.230.70">
    <property type="entry name" value="GHMP Kinase, N-terminal domain"/>
    <property type="match status" value="1"/>
</dbReference>
<evidence type="ECO:0000313" key="12">
    <source>
        <dbReference type="EMBL" id="KAL1884215.1"/>
    </source>
</evidence>
<protein>
    <recommendedName>
        <fullName evidence="9">Ribosomal RNA-processing protein 43</fullName>
    </recommendedName>
</protein>
<evidence type="ECO:0000256" key="9">
    <source>
        <dbReference type="ARBA" id="ARBA00030617"/>
    </source>
</evidence>
<evidence type="ECO:0000256" key="3">
    <source>
        <dbReference type="ARBA" id="ARBA00006678"/>
    </source>
</evidence>
<dbReference type="InterPro" id="IPR001247">
    <property type="entry name" value="ExoRNase_PH_dom1"/>
</dbReference>
<keyword evidence="5" id="KW-0698">rRNA processing</keyword>
<feature type="domain" description="Exoribonuclease phosphorolytic" evidence="11">
    <location>
        <begin position="49"/>
        <end position="252"/>
    </location>
</feature>
<sequence length="371" mass="40463">MASSLSFPRATFAKLSPHPFLLSTLNPPPSAGAETATEGKRPNGRASHQARKPHVNYSSLSHAHGSAVVRMGDTTVICGVRGEILPVSNIPHYRPQAGRPRIAAASRRVEEDGASAGLSVGVIDELRDYDLIVPNIELATGCAPQFLPGVPPTTLAQTLSTRVYSLLHSCKILSVDDFRIWYTPPSAASNEEDHAMGSDGNPEDDENKEPSEPELMAYWTLYIDLLFLSLDGNPFDAAWAAVMAALRDTRLPQARWDPEREAIVCSRTESWALSVHGLPIACTAAVFLEKERHGLFAAAEEGRHWLLVDPDRFEEGLCQEKVTVVVDRSSSGSTILRALSKSGGTVIGSAHMKEFVQIAERRWDEFRKAMG</sequence>
<evidence type="ECO:0000256" key="7">
    <source>
        <dbReference type="ARBA" id="ARBA00022884"/>
    </source>
</evidence>
<evidence type="ECO:0000256" key="6">
    <source>
        <dbReference type="ARBA" id="ARBA00022835"/>
    </source>
</evidence>
<feature type="region of interest" description="Disordered" evidence="10">
    <location>
        <begin position="23"/>
        <end position="55"/>
    </location>
</feature>
<evidence type="ECO:0000313" key="13">
    <source>
        <dbReference type="Proteomes" id="UP001586593"/>
    </source>
</evidence>
<keyword evidence="7" id="KW-0694">RNA-binding</keyword>
<name>A0ABR3Y7C8_9PEZI</name>
<comment type="subcellular location">
    <subcellularLocation>
        <location evidence="1">Cytoplasm</location>
    </subcellularLocation>
    <subcellularLocation>
        <location evidence="2">Nucleus</location>
        <location evidence="2">Nucleolus</location>
    </subcellularLocation>
</comment>
<accession>A0ABR3Y7C8</accession>
<dbReference type="Pfam" id="PF01138">
    <property type="entry name" value="RNase_PH"/>
    <property type="match status" value="1"/>
</dbReference>
<gene>
    <name evidence="12" type="ORF">VTK73DRAFT_5351</name>
</gene>
<reference evidence="12 13" key="1">
    <citation type="journal article" date="2024" name="Commun. Biol.">
        <title>Comparative genomic analysis of thermophilic fungi reveals convergent evolutionary adaptations and gene losses.</title>
        <authorList>
            <person name="Steindorff A.S."/>
            <person name="Aguilar-Pontes M.V."/>
            <person name="Robinson A.J."/>
            <person name="Andreopoulos B."/>
            <person name="LaButti K."/>
            <person name="Kuo A."/>
            <person name="Mondo S."/>
            <person name="Riley R."/>
            <person name="Otillar R."/>
            <person name="Haridas S."/>
            <person name="Lipzen A."/>
            <person name="Grimwood J."/>
            <person name="Schmutz J."/>
            <person name="Clum A."/>
            <person name="Reid I.D."/>
            <person name="Moisan M.C."/>
            <person name="Butler G."/>
            <person name="Nguyen T.T.M."/>
            <person name="Dewar K."/>
            <person name="Conant G."/>
            <person name="Drula E."/>
            <person name="Henrissat B."/>
            <person name="Hansel C."/>
            <person name="Singer S."/>
            <person name="Hutchinson M.I."/>
            <person name="de Vries R.P."/>
            <person name="Natvig D.O."/>
            <person name="Powell A.J."/>
            <person name="Tsang A."/>
            <person name="Grigoriev I.V."/>
        </authorList>
    </citation>
    <scope>NUCLEOTIDE SEQUENCE [LARGE SCALE GENOMIC DNA]</scope>
    <source>
        <strain evidence="12 13">ATCC 24622</strain>
    </source>
</reference>
<evidence type="ECO:0000256" key="8">
    <source>
        <dbReference type="ARBA" id="ARBA00023242"/>
    </source>
</evidence>
<dbReference type="PANTHER" id="PTHR11097">
    <property type="entry name" value="EXOSOME COMPLEX EXONUCLEASE RIBOSOMAL RNA PROCESSING PROTEIN"/>
    <property type="match status" value="1"/>
</dbReference>
<dbReference type="InterPro" id="IPR050590">
    <property type="entry name" value="Exosome_comp_Rrp42_subfam"/>
</dbReference>
<keyword evidence="8" id="KW-0539">Nucleus</keyword>
<evidence type="ECO:0000256" key="4">
    <source>
        <dbReference type="ARBA" id="ARBA00022490"/>
    </source>
</evidence>
<dbReference type="EMBL" id="JAZHXJ010000003">
    <property type="protein sequence ID" value="KAL1884215.1"/>
    <property type="molecule type" value="Genomic_DNA"/>
</dbReference>
<organism evidence="12 13">
    <name type="scientific">Phialemonium thermophilum</name>
    <dbReference type="NCBI Taxonomy" id="223376"/>
    <lineage>
        <taxon>Eukaryota</taxon>
        <taxon>Fungi</taxon>
        <taxon>Dikarya</taxon>
        <taxon>Ascomycota</taxon>
        <taxon>Pezizomycotina</taxon>
        <taxon>Sordariomycetes</taxon>
        <taxon>Sordariomycetidae</taxon>
        <taxon>Cephalothecales</taxon>
        <taxon>Cephalothecaceae</taxon>
        <taxon>Phialemonium</taxon>
    </lineage>
</organism>
<evidence type="ECO:0000259" key="11">
    <source>
        <dbReference type="Pfam" id="PF01138"/>
    </source>
</evidence>
<dbReference type="SUPFAM" id="SSF55666">
    <property type="entry name" value="Ribonuclease PH domain 2-like"/>
    <property type="match status" value="1"/>
</dbReference>
<evidence type="ECO:0000256" key="1">
    <source>
        <dbReference type="ARBA" id="ARBA00004496"/>
    </source>
</evidence>
<keyword evidence="13" id="KW-1185">Reference proteome</keyword>
<dbReference type="InterPro" id="IPR036345">
    <property type="entry name" value="ExoRNase_PH_dom2_sf"/>
</dbReference>
<evidence type="ECO:0000256" key="2">
    <source>
        <dbReference type="ARBA" id="ARBA00004604"/>
    </source>
</evidence>
<evidence type="ECO:0000256" key="10">
    <source>
        <dbReference type="SAM" id="MobiDB-lite"/>
    </source>
</evidence>
<comment type="similarity">
    <text evidence="3">Belongs to the RNase PH family.</text>
</comment>
<dbReference type="InterPro" id="IPR027408">
    <property type="entry name" value="PNPase/RNase_PH_dom_sf"/>
</dbReference>